<organism evidence="3 4">
    <name type="scientific">Metarhizium robertsii</name>
    <dbReference type="NCBI Taxonomy" id="568076"/>
    <lineage>
        <taxon>Eukaryota</taxon>
        <taxon>Fungi</taxon>
        <taxon>Dikarya</taxon>
        <taxon>Ascomycota</taxon>
        <taxon>Pezizomycotina</taxon>
        <taxon>Sordariomycetes</taxon>
        <taxon>Hypocreomycetidae</taxon>
        <taxon>Hypocreales</taxon>
        <taxon>Clavicipitaceae</taxon>
        <taxon>Metarhizium</taxon>
    </lineage>
</organism>
<dbReference type="Gene3D" id="3.20.20.80">
    <property type="entry name" value="Glycosidases"/>
    <property type="match status" value="1"/>
</dbReference>
<protein>
    <submittedName>
        <fullName evidence="3">Glycoside hydrolase</fullName>
    </submittedName>
</protein>
<evidence type="ECO:0000313" key="4">
    <source>
        <dbReference type="Proteomes" id="UP000030151"/>
    </source>
</evidence>
<dbReference type="PANTHER" id="PTHR34154">
    <property type="entry name" value="ALKALI-SENSITIVE LINKAGE PROTEIN 1"/>
    <property type="match status" value="1"/>
</dbReference>
<dbReference type="Proteomes" id="UP000030151">
    <property type="component" value="Unassembled WGS sequence"/>
</dbReference>
<dbReference type="EMBL" id="JELW01000077">
    <property type="protein sequence ID" value="EXU95510.1"/>
    <property type="molecule type" value="Genomic_DNA"/>
</dbReference>
<dbReference type="GO" id="GO:0071966">
    <property type="term" value="P:fungal-type cell wall polysaccharide metabolic process"/>
    <property type="evidence" value="ECO:0007669"/>
    <property type="project" value="TreeGrafter"/>
</dbReference>
<feature type="signal peptide" evidence="1">
    <location>
        <begin position="1"/>
        <end position="16"/>
    </location>
</feature>
<evidence type="ECO:0000256" key="1">
    <source>
        <dbReference type="SAM" id="SignalP"/>
    </source>
</evidence>
<dbReference type="InterPro" id="IPR053183">
    <property type="entry name" value="ASL1"/>
</dbReference>
<dbReference type="AlphaFoldDB" id="A0A0A1UMX9"/>
<dbReference type="PANTHER" id="PTHR34154:SF10">
    <property type="entry name" value="ASL1-LIKE GLYCOSYL HYDROLASE CATALYTIC DOMAIN-CONTAINING PROTEIN"/>
    <property type="match status" value="1"/>
</dbReference>
<dbReference type="SUPFAM" id="SSF51445">
    <property type="entry name" value="(Trans)glycosidases"/>
    <property type="match status" value="1"/>
</dbReference>
<keyword evidence="1" id="KW-0732">Signal</keyword>
<dbReference type="InterPro" id="IPR024655">
    <property type="entry name" value="Asl1_glyco_hydro_catalytic"/>
</dbReference>
<proteinExistence type="predicted"/>
<sequence>MNLILYLCCLAKLILARECSCSSPPRTQSPVVSNSAAVGKRGLAYNEAYLANNFLKQGLKCSWAYNWDSSDNGLLKGVEFVPMLWGQKTVPQFQKNINYDSLREKKYKYILGFNEPDHPSQANMPVEEAVDAHIVYLDKYANVTLLSSPAVTSDEGGGPQDRGLDWLRKFLDLCDRRGCNVDFCAVHWYGNTTQADNLFSFLRDAHSTCPGKPIWLTEFNATGSSAEVSSFLRKVLPVLDGLDFIQRYAWFMATTGNLLESPDTLSEYGRVYATL</sequence>
<dbReference type="GO" id="GO:0016787">
    <property type="term" value="F:hydrolase activity"/>
    <property type="evidence" value="ECO:0007669"/>
    <property type="project" value="UniProtKB-KW"/>
</dbReference>
<keyword evidence="3" id="KW-0378">Hydrolase</keyword>
<accession>A0A0A1UMX9</accession>
<evidence type="ECO:0000259" key="2">
    <source>
        <dbReference type="Pfam" id="PF11790"/>
    </source>
</evidence>
<dbReference type="HOGENOM" id="CLU_040908_4_0_1"/>
<gene>
    <name evidence="3" type="ORF">X797_011422</name>
</gene>
<dbReference type="OrthoDB" id="43654at2759"/>
<feature type="domain" description="Asl1-like glycosyl hydrolase catalytic" evidence="2">
    <location>
        <begin position="42"/>
        <end position="272"/>
    </location>
</feature>
<dbReference type="GO" id="GO:0009277">
    <property type="term" value="C:fungal-type cell wall"/>
    <property type="evidence" value="ECO:0007669"/>
    <property type="project" value="TreeGrafter"/>
</dbReference>
<reference evidence="3 4" key="1">
    <citation type="submission" date="2014-02" db="EMBL/GenBank/DDBJ databases">
        <title>The genome sequence of the entomopathogenic fungus Metarhizium robertsii ARSEF 2575.</title>
        <authorList>
            <person name="Giuliano Garisto Donzelli B."/>
            <person name="Roe B.A."/>
            <person name="Macmil S.L."/>
            <person name="Krasnoff S.B."/>
            <person name="Gibson D.M."/>
        </authorList>
    </citation>
    <scope>NUCLEOTIDE SEQUENCE [LARGE SCALE GENOMIC DNA]</scope>
    <source>
        <strain evidence="3 4">ARSEF 2575</strain>
    </source>
</reference>
<evidence type="ECO:0000313" key="3">
    <source>
        <dbReference type="EMBL" id="EXU95510.1"/>
    </source>
</evidence>
<dbReference type="InterPro" id="IPR017853">
    <property type="entry name" value="GH"/>
</dbReference>
<dbReference type="Pfam" id="PF11790">
    <property type="entry name" value="Glyco_hydro_cc"/>
    <property type="match status" value="1"/>
</dbReference>
<feature type="chain" id="PRO_5001980697" evidence="1">
    <location>
        <begin position="17"/>
        <end position="275"/>
    </location>
</feature>
<comment type="caution">
    <text evidence="3">The sequence shown here is derived from an EMBL/GenBank/DDBJ whole genome shotgun (WGS) entry which is preliminary data.</text>
</comment>
<name>A0A0A1UMX9_9HYPO</name>